<keyword evidence="1" id="KW-0677">Repeat</keyword>
<feature type="domain" description="FlgD/Vpr Ig-like" evidence="3">
    <location>
        <begin position="842"/>
        <end position="907"/>
    </location>
</feature>
<dbReference type="Pfam" id="PF13860">
    <property type="entry name" value="FlgD_ig"/>
    <property type="match status" value="1"/>
</dbReference>
<gene>
    <name evidence="5" type="ORF">E6K73_11315</name>
</gene>
<evidence type="ECO:0000256" key="2">
    <source>
        <dbReference type="SAM" id="MobiDB-lite"/>
    </source>
</evidence>
<feature type="domain" description="Sortilin N-terminal" evidence="4">
    <location>
        <begin position="179"/>
        <end position="326"/>
    </location>
</feature>
<dbReference type="Gene3D" id="2.60.40.4070">
    <property type="match status" value="1"/>
</dbReference>
<dbReference type="Pfam" id="PF15902">
    <property type="entry name" value="Sortilin-Vps10"/>
    <property type="match status" value="1"/>
</dbReference>
<feature type="region of interest" description="Disordered" evidence="2">
    <location>
        <begin position="74"/>
        <end position="93"/>
    </location>
</feature>
<feature type="region of interest" description="Disordered" evidence="2">
    <location>
        <begin position="1"/>
        <end position="20"/>
    </location>
</feature>
<dbReference type="InterPro" id="IPR052025">
    <property type="entry name" value="Xyloglucanase_GH74"/>
</dbReference>
<dbReference type="InterPro" id="IPR036278">
    <property type="entry name" value="Sialidase_sf"/>
</dbReference>
<dbReference type="Gene3D" id="2.130.10.10">
    <property type="entry name" value="YVTN repeat-like/Quinoprotein amine dehydrogenase"/>
    <property type="match status" value="5"/>
</dbReference>
<sequence>MKSSASTPHDHLAQPNSPLAPSCRRPVHCLGARRFGRVPPISPSSLPRSRSMSCSRGMAVACVLALGLGLGTLDRAPMRQGGGNPDRDREAGDYPSDWFWAQRAFPRAAIPEDRYQQALEQTRMQRALATGQRRTGLVAEDATLTWTQAGPFNVGGRATALTSLPGGTVVYLGAADGGVFKSTNSGVNWTPVTDGFGPMSVGALAIDPSQPGVVYVGTGEANSSVDSYDGTGLYRSTDEGATWVYAGLREAARIARVAVDPHESNRVFVAAMGTQFTTGPDRGLYRTEDAGATWSKVLFVSDSVGVCDVAINPAHPETVFCATWERVRRATYRRAYGPGCGIWRSVDHGTHWTRLQSGLPAPSDNVGRIGLGIAASRPSTIYAQITSGASGGYTGLGMYRSLDGGDTWVRRDLSGFTGNFGGFGWYFGDLGVDPTNPERVFSLGVSLVLSTDGGVTFNGTGSVHADQHAIWIDPSNPSRVYLGDDGGFFSSLDGGSNWTKSVDLPITQFYDGAIDPSNPARLLGGSQDNGTVLTPGSSSWTPILGGDGFVCIVDPTNPNVLFAEYQYCSGGTGPWRSTSGGGGFFTPSGFNASDRYNWNSPIAMDPNNHQVLLAGSQRVYKSVDNGQNYAPISGDLSTNPPAQLVYGTLTTLAISPVSGSVYFAGTDDGRVWRSLDAGSIWTDISAGLPQRWVTRVAPDPHDANTVYVTLSGFTMDEHVGHVYVSASSGASWSSIAGDLPDVPVNDIVVDPDRPGTLYVGTDAGVYATQNGGSGWFPLGQGMPIQAIDGLTLHRASRTLVAATHGRSQWKLDLNQLPAAVSLSSPPPRLALSGPVPNPSGASVQLGLELSRASTVEVTAYDAAGRRVRALVAGSLGAGRHSIAWDGRDDRGGRVGPGVYFMRATASGASAVRRVVRTE</sequence>
<dbReference type="InterPro" id="IPR026444">
    <property type="entry name" value="Secre_tail"/>
</dbReference>
<protein>
    <submittedName>
        <fullName evidence="5">T9SS type A sorting domain-containing protein</fullName>
    </submittedName>
</protein>
<organism evidence="5 6">
    <name type="scientific">Eiseniibacteriota bacterium</name>
    <dbReference type="NCBI Taxonomy" id="2212470"/>
    <lineage>
        <taxon>Bacteria</taxon>
        <taxon>Candidatus Eiseniibacteriota</taxon>
    </lineage>
</organism>
<dbReference type="InterPro" id="IPR015943">
    <property type="entry name" value="WD40/YVTN_repeat-like_dom_sf"/>
</dbReference>
<dbReference type="NCBIfam" id="TIGR04183">
    <property type="entry name" value="Por_Secre_tail"/>
    <property type="match status" value="1"/>
</dbReference>
<evidence type="ECO:0000256" key="1">
    <source>
        <dbReference type="ARBA" id="ARBA00022737"/>
    </source>
</evidence>
<dbReference type="SUPFAM" id="SSF50939">
    <property type="entry name" value="Sialidases"/>
    <property type="match status" value="1"/>
</dbReference>
<dbReference type="CDD" id="cd15482">
    <property type="entry name" value="Sialidase_non-viral"/>
    <property type="match status" value="1"/>
</dbReference>
<dbReference type="PANTHER" id="PTHR43739">
    <property type="entry name" value="XYLOGLUCANASE (EUROFUNG)"/>
    <property type="match status" value="1"/>
</dbReference>
<proteinExistence type="predicted"/>
<evidence type="ECO:0000259" key="4">
    <source>
        <dbReference type="Pfam" id="PF15902"/>
    </source>
</evidence>
<dbReference type="EMBL" id="VBOT01000135">
    <property type="protein sequence ID" value="TMQ48683.1"/>
    <property type="molecule type" value="Genomic_DNA"/>
</dbReference>
<dbReference type="AlphaFoldDB" id="A0A538SBC8"/>
<evidence type="ECO:0000259" key="3">
    <source>
        <dbReference type="Pfam" id="PF13860"/>
    </source>
</evidence>
<evidence type="ECO:0000313" key="6">
    <source>
        <dbReference type="Proteomes" id="UP000320184"/>
    </source>
</evidence>
<dbReference type="GO" id="GO:0010411">
    <property type="term" value="P:xyloglucan metabolic process"/>
    <property type="evidence" value="ECO:0007669"/>
    <property type="project" value="TreeGrafter"/>
</dbReference>
<reference evidence="5 6" key="1">
    <citation type="journal article" date="2019" name="Nat. Microbiol.">
        <title>Mediterranean grassland soil C-N compound turnover is dependent on rainfall and depth, and is mediated by genomically divergent microorganisms.</title>
        <authorList>
            <person name="Diamond S."/>
            <person name="Andeer P.F."/>
            <person name="Li Z."/>
            <person name="Crits-Christoph A."/>
            <person name="Burstein D."/>
            <person name="Anantharaman K."/>
            <person name="Lane K.R."/>
            <person name="Thomas B.C."/>
            <person name="Pan C."/>
            <person name="Northen T.R."/>
            <person name="Banfield J.F."/>
        </authorList>
    </citation>
    <scope>NUCLEOTIDE SEQUENCE [LARGE SCALE GENOMIC DNA]</scope>
    <source>
        <strain evidence="5">WS_3</strain>
    </source>
</reference>
<dbReference type="PANTHER" id="PTHR43739:SF5">
    <property type="entry name" value="EXO-ALPHA-SIALIDASE"/>
    <property type="match status" value="1"/>
</dbReference>
<accession>A0A538SBC8</accession>
<dbReference type="InterPro" id="IPR025965">
    <property type="entry name" value="FlgD/Vpr_Ig-like"/>
</dbReference>
<dbReference type="InterPro" id="IPR031778">
    <property type="entry name" value="Sortilin_N"/>
</dbReference>
<dbReference type="SUPFAM" id="SSF110296">
    <property type="entry name" value="Oligoxyloglucan reducing end-specific cellobiohydrolase"/>
    <property type="match status" value="1"/>
</dbReference>
<dbReference type="Proteomes" id="UP000320184">
    <property type="component" value="Unassembled WGS sequence"/>
</dbReference>
<name>A0A538SBC8_UNCEI</name>
<comment type="caution">
    <text evidence="5">The sequence shown here is derived from an EMBL/GenBank/DDBJ whole genome shotgun (WGS) entry which is preliminary data.</text>
</comment>
<evidence type="ECO:0000313" key="5">
    <source>
        <dbReference type="EMBL" id="TMQ48683.1"/>
    </source>
</evidence>